<comment type="subcellular location">
    <subcellularLocation>
        <location evidence="1 15">Cytoplasm</location>
    </subcellularLocation>
</comment>
<keyword evidence="11 15" id="KW-0411">Iron-sulfur</keyword>
<feature type="binding site" evidence="16">
    <location>
        <position position="184"/>
    </location>
    <ligand>
        <name>S-adenosyl-L-methionine</name>
        <dbReference type="ChEBI" id="CHEBI:59789"/>
        <label>2</label>
    </ligand>
</feature>
<feature type="binding site" evidence="17">
    <location>
        <position position="77"/>
    </location>
    <ligand>
        <name>[4Fe-4S] cluster</name>
        <dbReference type="ChEBI" id="CHEBI:49883"/>
        <note>4Fe-4S-S-AdoMet</note>
    </ligand>
</feature>
<feature type="binding site" evidence="16">
    <location>
        <position position="157"/>
    </location>
    <ligand>
        <name>S-adenosyl-L-methionine</name>
        <dbReference type="ChEBI" id="CHEBI:59789"/>
        <label>1</label>
    </ligand>
</feature>
<comment type="similarity">
    <text evidence="3 15">Belongs to the anaerobic coproporphyrinogen-III oxidase family.</text>
</comment>
<dbReference type="InterPro" id="IPR058240">
    <property type="entry name" value="rSAM_sf"/>
</dbReference>
<keyword evidence="6 15" id="KW-0963">Cytoplasm</keyword>
<dbReference type="InterPro" id="IPR006638">
    <property type="entry name" value="Elp3/MiaA/NifB-like_rSAM"/>
</dbReference>
<dbReference type="GO" id="GO:0046872">
    <property type="term" value="F:metal ion binding"/>
    <property type="evidence" value="ECO:0007669"/>
    <property type="project" value="UniProtKB-KW"/>
</dbReference>
<gene>
    <name evidence="19" type="primary">hemN</name>
    <name evidence="19" type="ORF">E5162_09075</name>
</gene>
<comment type="cofactor">
    <cofactor evidence="15 17">
        <name>[4Fe-4S] cluster</name>
        <dbReference type="ChEBI" id="CHEBI:49883"/>
    </cofactor>
    <text evidence="15 17">Binds 1 [4Fe-4S] cluster. The cluster is coordinated with 3 cysteines and an exchangeable S-adenosyl-L-methionine.</text>
</comment>
<dbReference type="GO" id="GO:0051539">
    <property type="term" value="F:4 iron, 4 sulfur cluster binding"/>
    <property type="evidence" value="ECO:0007669"/>
    <property type="project" value="UniProtKB-KW"/>
</dbReference>
<keyword evidence="8 15" id="KW-0479">Metal-binding</keyword>
<evidence type="ECO:0000256" key="11">
    <source>
        <dbReference type="ARBA" id="ARBA00023014"/>
    </source>
</evidence>
<dbReference type="EC" id="1.3.98.3" evidence="15"/>
<dbReference type="OrthoDB" id="9808022at2"/>
<evidence type="ECO:0000256" key="7">
    <source>
        <dbReference type="ARBA" id="ARBA00022691"/>
    </source>
</evidence>
<feature type="binding site" evidence="16">
    <location>
        <position position="196"/>
    </location>
    <ligand>
        <name>S-adenosyl-L-methionine</name>
        <dbReference type="ChEBI" id="CHEBI:59789"/>
        <label>2</label>
    </ligand>
</feature>
<evidence type="ECO:0000256" key="14">
    <source>
        <dbReference type="ARBA" id="ARBA00048321"/>
    </source>
</evidence>
<dbReference type="InterPro" id="IPR023404">
    <property type="entry name" value="rSAM_horseshoe"/>
</dbReference>
<dbReference type="CDD" id="cd01335">
    <property type="entry name" value="Radical_SAM"/>
    <property type="match status" value="1"/>
</dbReference>
<evidence type="ECO:0000256" key="5">
    <source>
        <dbReference type="ARBA" id="ARBA00022485"/>
    </source>
</evidence>
<organism evidence="19 20">
    <name type="scientific">Marinicauda pacifica</name>
    <dbReference type="NCBI Taxonomy" id="1133559"/>
    <lineage>
        <taxon>Bacteria</taxon>
        <taxon>Pseudomonadati</taxon>
        <taxon>Pseudomonadota</taxon>
        <taxon>Alphaproteobacteria</taxon>
        <taxon>Maricaulales</taxon>
        <taxon>Maricaulaceae</taxon>
        <taxon>Marinicauda</taxon>
    </lineage>
</organism>
<dbReference type="InterPro" id="IPR004558">
    <property type="entry name" value="Coprogen_oxidase_HemN"/>
</dbReference>
<feature type="binding site" evidence="16">
    <location>
        <position position="255"/>
    </location>
    <ligand>
        <name>S-adenosyl-L-methionine</name>
        <dbReference type="ChEBI" id="CHEBI:59789"/>
        <label>2</label>
    </ligand>
</feature>
<dbReference type="GO" id="GO:0006782">
    <property type="term" value="P:protoporphyrinogen IX biosynthetic process"/>
    <property type="evidence" value="ECO:0007669"/>
    <property type="project" value="UniProtKB-UniPathway"/>
</dbReference>
<keyword evidence="12 15" id="KW-0627">Porphyrin biosynthesis</keyword>
<evidence type="ECO:0000256" key="9">
    <source>
        <dbReference type="ARBA" id="ARBA00023002"/>
    </source>
</evidence>
<dbReference type="RefSeq" id="WP_135944919.1">
    <property type="nucleotide sequence ID" value="NZ_BMEI01000002.1"/>
</dbReference>
<feature type="binding site" evidence="17">
    <location>
        <position position="73"/>
    </location>
    <ligand>
        <name>[4Fe-4S] cluster</name>
        <dbReference type="ChEBI" id="CHEBI:49883"/>
        <note>4Fe-4S-S-AdoMet</note>
    </ligand>
</feature>
<reference evidence="19 20" key="1">
    <citation type="journal article" date="2013" name="Int. J. Syst. Evol. Microbiol.">
        <title>Marinicauda pacifica gen. nov., sp. nov., a prosthecate alphaproteobacterium of the family Hyphomonadaceae isolated from deep seawater.</title>
        <authorList>
            <person name="Zhang X.Y."/>
            <person name="Li G.W."/>
            <person name="Wang C.S."/>
            <person name="Zhang Y.J."/>
            <person name="Xu X.W."/>
            <person name="Li H."/>
            <person name="Liu A."/>
            <person name="Liu C."/>
            <person name="Xie B.B."/>
            <person name="Qin Q.L."/>
            <person name="Xu Z."/>
            <person name="Chen X.L."/>
            <person name="Zhou B.C."/>
            <person name="Zhang Y.Z."/>
        </authorList>
    </citation>
    <scope>NUCLEOTIDE SEQUENCE [LARGE SCALE GENOMIC DNA]</scope>
    <source>
        <strain evidence="19 20">P-1 km-3</strain>
    </source>
</reference>
<dbReference type="Gene3D" id="1.10.10.920">
    <property type="match status" value="1"/>
</dbReference>
<feature type="binding site" evidence="16">
    <location>
        <position position="221"/>
    </location>
    <ligand>
        <name>S-adenosyl-L-methionine</name>
        <dbReference type="ChEBI" id="CHEBI:59789"/>
        <label>2</label>
    </ligand>
</feature>
<name>A0A4S2HC16_9PROT</name>
<evidence type="ECO:0000256" key="10">
    <source>
        <dbReference type="ARBA" id="ARBA00023004"/>
    </source>
</evidence>
<dbReference type="InterPro" id="IPR034505">
    <property type="entry name" value="Coproporphyrinogen-III_oxidase"/>
</dbReference>
<keyword evidence="20" id="KW-1185">Reference proteome</keyword>
<protein>
    <recommendedName>
        <fullName evidence="15">Coproporphyrinogen-III oxidase</fullName>
        <ecNumber evidence="15">1.3.98.3</ecNumber>
    </recommendedName>
</protein>
<evidence type="ECO:0000256" key="1">
    <source>
        <dbReference type="ARBA" id="ARBA00004496"/>
    </source>
</evidence>
<comment type="catalytic activity">
    <reaction evidence="14 15">
        <text>coproporphyrinogen III + 2 S-adenosyl-L-methionine = protoporphyrinogen IX + 2 5'-deoxyadenosine + 2 L-methionine + 2 CO2</text>
        <dbReference type="Rhea" id="RHEA:15425"/>
        <dbReference type="ChEBI" id="CHEBI:16526"/>
        <dbReference type="ChEBI" id="CHEBI:17319"/>
        <dbReference type="ChEBI" id="CHEBI:57307"/>
        <dbReference type="ChEBI" id="CHEBI:57309"/>
        <dbReference type="ChEBI" id="CHEBI:57844"/>
        <dbReference type="ChEBI" id="CHEBI:59789"/>
        <dbReference type="EC" id="1.3.98.3"/>
    </reaction>
</comment>
<dbReference type="Proteomes" id="UP000305451">
    <property type="component" value="Unassembled WGS sequence"/>
</dbReference>
<keyword evidence="7 15" id="KW-0949">S-adenosyl-L-methionine</keyword>
<dbReference type="GO" id="GO:0004109">
    <property type="term" value="F:coproporphyrinogen oxidase activity"/>
    <property type="evidence" value="ECO:0007669"/>
    <property type="project" value="InterPro"/>
</dbReference>
<dbReference type="SFLD" id="SFLDS00029">
    <property type="entry name" value="Radical_SAM"/>
    <property type="match status" value="1"/>
</dbReference>
<evidence type="ECO:0000256" key="8">
    <source>
        <dbReference type="ARBA" id="ARBA00022723"/>
    </source>
</evidence>
<feature type="binding site" evidence="16">
    <location>
        <begin position="79"/>
        <end position="81"/>
    </location>
    <ligand>
        <name>S-adenosyl-L-methionine</name>
        <dbReference type="ChEBI" id="CHEBI:59789"/>
        <label>2</label>
    </ligand>
</feature>
<dbReference type="PIRSF" id="PIRSF000167">
    <property type="entry name" value="HemN"/>
    <property type="match status" value="1"/>
</dbReference>
<dbReference type="GO" id="GO:0051989">
    <property type="term" value="F:coproporphyrinogen dehydrogenase activity"/>
    <property type="evidence" value="ECO:0007669"/>
    <property type="project" value="UniProtKB-EC"/>
</dbReference>
<dbReference type="SUPFAM" id="SSF102114">
    <property type="entry name" value="Radical SAM enzymes"/>
    <property type="match status" value="1"/>
</dbReference>
<dbReference type="PANTHER" id="PTHR13932:SF6">
    <property type="entry name" value="OXYGEN-INDEPENDENT COPROPORPHYRINOGEN III OXIDASE"/>
    <property type="match status" value="1"/>
</dbReference>
<keyword evidence="9 15" id="KW-0560">Oxidoreductase</keyword>
<evidence type="ECO:0000256" key="12">
    <source>
        <dbReference type="ARBA" id="ARBA00023244"/>
    </source>
</evidence>
<feature type="binding site" evidence="17">
    <location>
        <position position="80"/>
    </location>
    <ligand>
        <name>[4Fe-4S] cluster</name>
        <dbReference type="ChEBI" id="CHEBI:49883"/>
        <note>4Fe-4S-S-AdoMet</note>
    </ligand>
</feature>
<comment type="function">
    <text evidence="13">Involved in the heme biosynthesis. Catalyzes the anaerobic oxidative decarboxylation of propionate groups of rings A and B of coproporphyrinogen III to yield the vinyl groups in protoporphyrinogen IX.</text>
</comment>
<evidence type="ECO:0000259" key="18">
    <source>
        <dbReference type="PROSITE" id="PS51918"/>
    </source>
</evidence>
<comment type="subunit">
    <text evidence="4">Monomer.</text>
</comment>
<dbReference type="SMART" id="SM00729">
    <property type="entry name" value="Elp3"/>
    <property type="match status" value="1"/>
</dbReference>
<dbReference type="EMBL" id="SRXV01000002">
    <property type="protein sequence ID" value="TGY93201.1"/>
    <property type="molecule type" value="Genomic_DNA"/>
</dbReference>
<evidence type="ECO:0000313" key="20">
    <source>
        <dbReference type="Proteomes" id="UP000305451"/>
    </source>
</evidence>
<feature type="binding site" evidence="16">
    <location>
        <begin position="125"/>
        <end position="126"/>
    </location>
    <ligand>
        <name>S-adenosyl-L-methionine</name>
        <dbReference type="ChEBI" id="CHEBI:59789"/>
        <label>2</label>
    </ligand>
</feature>
<evidence type="ECO:0000313" key="19">
    <source>
        <dbReference type="EMBL" id="TGY93201.1"/>
    </source>
</evidence>
<keyword evidence="5 15" id="KW-0004">4Fe-4S</keyword>
<sequence length="461" mass="50600">MSKVIEFRPAPSRDSGHRRETLLRFAARHSPRYTSYPTAPHFHDGVTGETVAGWLEALPPNEAVSLYLHIPYCHTLCWYCGCNTTATQKRAPIAAYVDPLLAEIDRIADRLPARMRVSHLAFGGGTPTILSERDLDRIMARLHARFDLEAGAEISIEIDPREFDTTLAPALAAHGVTRASTGIQTFDLKTQRAINRIQSLDITRRAFDRLREAGIADINADVLYGLPHQTCESSEATAKDVLSLEPSRLAVFGYAHVPHMKAHQRLIPDKTLPGPAERLDQADVMDDVFCTAGFERVGIDHYARVDDAMALASRAGTLRRNFQGYTTDRAETLIGIGASSISRTPSGYVQNHTGVRMWRDSLDKGELPVARGVALSAEDRYRGAIIEQLMTQLSVDLDAVSQIHARPVPDVDLSELEAAGIVTRTGSHLAIHPDYRPLARLAAAAFDTYLTGSGARHSVSV</sequence>
<evidence type="ECO:0000256" key="17">
    <source>
        <dbReference type="PIRSR" id="PIRSR000167-2"/>
    </source>
</evidence>
<feature type="binding site" evidence="16">
    <location>
        <position position="67"/>
    </location>
    <ligand>
        <name>S-adenosyl-L-methionine</name>
        <dbReference type="ChEBI" id="CHEBI:59789"/>
        <label>1</label>
    </ligand>
</feature>
<feature type="binding site" evidence="16">
    <location>
        <position position="341"/>
    </location>
    <ligand>
        <name>S-adenosyl-L-methionine</name>
        <dbReference type="ChEBI" id="CHEBI:59789"/>
        <label>1</label>
    </ligand>
</feature>
<dbReference type="SFLD" id="SFLDG01065">
    <property type="entry name" value="anaerobic_coproporphyrinogen-I"/>
    <property type="match status" value="1"/>
</dbReference>
<dbReference type="AlphaFoldDB" id="A0A4S2HC16"/>
<dbReference type="UniPathway" id="UPA00251">
    <property type="reaction ID" value="UER00323"/>
</dbReference>
<comment type="pathway">
    <text evidence="2 15">Porphyrin-containing compound metabolism; protoporphyrin-IX biosynthesis; protoporphyrinogen-IX from coproporphyrinogen-III (AdoMet route): step 1/1.</text>
</comment>
<evidence type="ECO:0000256" key="13">
    <source>
        <dbReference type="ARBA" id="ARBA00024295"/>
    </source>
</evidence>
<dbReference type="Gene3D" id="3.80.30.20">
    <property type="entry name" value="tm_1862 like domain"/>
    <property type="match status" value="1"/>
</dbReference>
<comment type="caution">
    <text evidence="19">The sequence shown here is derived from an EMBL/GenBank/DDBJ whole genome shotgun (WGS) entry which is preliminary data.</text>
</comment>
<dbReference type="Pfam" id="PF04055">
    <property type="entry name" value="Radical_SAM"/>
    <property type="match status" value="1"/>
</dbReference>
<evidence type="ECO:0000256" key="2">
    <source>
        <dbReference type="ARBA" id="ARBA00004785"/>
    </source>
</evidence>
<evidence type="ECO:0000256" key="4">
    <source>
        <dbReference type="ARBA" id="ARBA00011245"/>
    </source>
</evidence>
<feature type="domain" description="Radical SAM core" evidence="18">
    <location>
        <begin position="58"/>
        <end position="295"/>
    </location>
</feature>
<dbReference type="GO" id="GO:0005737">
    <property type="term" value="C:cytoplasm"/>
    <property type="evidence" value="ECO:0007669"/>
    <property type="project" value="UniProtKB-SubCell"/>
</dbReference>
<evidence type="ECO:0000256" key="16">
    <source>
        <dbReference type="PIRSR" id="PIRSR000167-1"/>
    </source>
</evidence>
<evidence type="ECO:0000256" key="3">
    <source>
        <dbReference type="ARBA" id="ARBA00005493"/>
    </source>
</evidence>
<dbReference type="NCBIfam" id="TIGR00538">
    <property type="entry name" value="hemN"/>
    <property type="match status" value="1"/>
</dbReference>
<keyword evidence="10 15" id="KW-0408">Iron</keyword>
<evidence type="ECO:0000256" key="15">
    <source>
        <dbReference type="PIRNR" id="PIRNR000167"/>
    </source>
</evidence>
<evidence type="ECO:0000256" key="6">
    <source>
        <dbReference type="ARBA" id="ARBA00022490"/>
    </source>
</evidence>
<proteinExistence type="inferred from homology"/>
<feature type="binding site" evidence="16">
    <location>
        <position position="124"/>
    </location>
    <ligand>
        <name>S-adenosyl-L-methionine</name>
        <dbReference type="ChEBI" id="CHEBI:59789"/>
        <label>1</label>
    </ligand>
</feature>
<dbReference type="InterPro" id="IPR007197">
    <property type="entry name" value="rSAM"/>
</dbReference>
<accession>A0A4S2HC16</accession>
<dbReference type="PANTHER" id="PTHR13932">
    <property type="entry name" value="COPROPORPHYRINIGEN III OXIDASE"/>
    <property type="match status" value="1"/>
</dbReference>
<dbReference type="PROSITE" id="PS51918">
    <property type="entry name" value="RADICAL_SAM"/>
    <property type="match status" value="1"/>
</dbReference>